<dbReference type="GO" id="GO:0015473">
    <property type="term" value="F:fimbrial usher porin activity"/>
    <property type="evidence" value="ECO:0007669"/>
    <property type="project" value="InterPro"/>
</dbReference>
<dbReference type="PANTHER" id="PTHR30451">
    <property type="entry name" value="OUTER MEMBRANE USHER PROTEIN"/>
    <property type="match status" value="1"/>
</dbReference>
<keyword evidence="2" id="KW-1185">Reference proteome</keyword>
<evidence type="ECO:0000313" key="1">
    <source>
        <dbReference type="EMBL" id="BDX05956.1"/>
    </source>
</evidence>
<dbReference type="Pfam" id="PF00577">
    <property type="entry name" value="Usher"/>
    <property type="match status" value="1"/>
</dbReference>
<dbReference type="RefSeq" id="WP_338291974.1">
    <property type="nucleotide sequence ID" value="NZ_AP027272.1"/>
</dbReference>
<name>A0AA48KNV8_9ALTE</name>
<dbReference type="AlphaFoldDB" id="A0AA48KNV8"/>
<dbReference type="Gene3D" id="2.60.40.3110">
    <property type="match status" value="1"/>
</dbReference>
<dbReference type="PANTHER" id="PTHR30451:SF5">
    <property type="entry name" value="SLR0019 PROTEIN"/>
    <property type="match status" value="1"/>
</dbReference>
<dbReference type="GO" id="GO:0009279">
    <property type="term" value="C:cell outer membrane"/>
    <property type="evidence" value="ECO:0007669"/>
    <property type="project" value="TreeGrafter"/>
</dbReference>
<dbReference type="KEGG" id="pmaw:MACH26_14770"/>
<dbReference type="InterPro" id="IPR000015">
    <property type="entry name" value="Fimb_usher"/>
</dbReference>
<reference evidence="1" key="1">
    <citation type="submission" date="2023-01" db="EMBL/GenBank/DDBJ databases">
        <title>Complete genome sequence of Planctobacterium marinum strain Dej080120_11.</title>
        <authorList>
            <person name="Ueki S."/>
            <person name="Maruyama F."/>
        </authorList>
    </citation>
    <scope>NUCLEOTIDE SEQUENCE</scope>
    <source>
        <strain evidence="1">Dej080120_11</strain>
    </source>
</reference>
<accession>A0AA48KNV8</accession>
<proteinExistence type="predicted"/>
<dbReference type="EMBL" id="AP027272">
    <property type="protein sequence ID" value="BDX05956.1"/>
    <property type="molecule type" value="Genomic_DNA"/>
</dbReference>
<gene>
    <name evidence="1" type="ORF">MACH26_14770</name>
</gene>
<organism evidence="1 2">
    <name type="scientific">Planctobacterium marinum</name>
    <dbReference type="NCBI Taxonomy" id="1631968"/>
    <lineage>
        <taxon>Bacteria</taxon>
        <taxon>Pseudomonadati</taxon>
        <taxon>Pseudomonadota</taxon>
        <taxon>Gammaproteobacteria</taxon>
        <taxon>Alteromonadales</taxon>
        <taxon>Alteromonadaceae</taxon>
        <taxon>Planctobacterium</taxon>
    </lineage>
</organism>
<dbReference type="GO" id="GO:0009297">
    <property type="term" value="P:pilus assembly"/>
    <property type="evidence" value="ECO:0007669"/>
    <property type="project" value="InterPro"/>
</dbReference>
<dbReference type="Proteomes" id="UP001333710">
    <property type="component" value="Chromosome"/>
</dbReference>
<protein>
    <submittedName>
        <fullName evidence="1">Uncharacterized protein</fullName>
    </submittedName>
</protein>
<sequence>MSLPVQWQERKIGEVSFVLENFSLHSVEGDALALPLSGLLNDELLRFLNQSPSEILISTLAERGLSLTLNTKDLVVQLELAPEAMAVDQLTYGNRDYLAKPSDAAKWSILNDFNLRIDKSNIDEDRLALDWVAQSNYGGHDGYNLNWSVFYEKEDDDQEVYRGDITLFKDNFSKPRRFEIGDLSSFNKGHLPAVNAGGIGISTPYQQLQPLKRISPTNSQEFYMRLAGEVQVVVNGNIVAKVRLNPGRYDLNDLPLSTGQNDVEVIAIYVNGERESFTFNTFFNSQLLEEGLTIWAFNIGYPSQFRDFRYDYLDPLVMTGFYETGITNTLSAGVNALYVDGDFLVGTSATAGTAWGNFTLRMTTSEYQSTPGSSISIDTEHTVLGSSDFGVPNLRLSYQSRKDFVQSPWLENPTTGNDESWSVNYSWFITDKIDFNLNARRTRNSNDVTSENISAQLNWRYKSMRVSVQYQRQKNDSLVTDDEDSLFINFNWSAFDNQSLTRKRVDYRSQNNNLRASYAKINRNYQDDWGYSIEANKTDELEAVTLSSSYTHNRFRADMTARTQQREGLSRSNDYRLNLSSSVAIADGKIGIGSNVQTPFAIIDVHPTLKKAEVQINPSPTGQSLGSANTELAGLVNLGSGFTENIVNINALNVPLGYDWGPGTYNIVGGTNTGHVLTIGSDLSYTALGYVKDAENNPVSLQRGTITGEGISATLFTNRKGRFVVEGVGVGKYEIKFGEATATIEIKASEISLVRLGIVKLYKSATTGTQ</sequence>
<evidence type="ECO:0000313" key="2">
    <source>
        <dbReference type="Proteomes" id="UP001333710"/>
    </source>
</evidence>